<dbReference type="SUPFAM" id="SSF47384">
    <property type="entry name" value="Homodimeric domain of signal transducing histidine kinase"/>
    <property type="match status" value="1"/>
</dbReference>
<dbReference type="SMART" id="SM00387">
    <property type="entry name" value="HATPase_c"/>
    <property type="match status" value="1"/>
</dbReference>
<accession>A0A934HVN5</accession>
<proteinExistence type="predicted"/>
<dbReference type="Pfam" id="PF00512">
    <property type="entry name" value="HisKA"/>
    <property type="match status" value="1"/>
</dbReference>
<dbReference type="FunFam" id="1.10.287.130:FF:000001">
    <property type="entry name" value="Two-component sensor histidine kinase"/>
    <property type="match status" value="1"/>
</dbReference>
<dbReference type="InterPro" id="IPR003594">
    <property type="entry name" value="HATPase_dom"/>
</dbReference>
<name>A0A934HVN5_9CLOT</name>
<dbReference type="InterPro" id="IPR035965">
    <property type="entry name" value="PAS-like_dom_sf"/>
</dbReference>
<dbReference type="SMART" id="SM00388">
    <property type="entry name" value="HisKA"/>
    <property type="match status" value="1"/>
</dbReference>
<dbReference type="SMART" id="SM00091">
    <property type="entry name" value="PAS"/>
    <property type="match status" value="3"/>
</dbReference>
<feature type="domain" description="PAS" evidence="10">
    <location>
        <begin position="9"/>
        <end position="60"/>
    </location>
</feature>
<evidence type="ECO:0000256" key="6">
    <source>
        <dbReference type="ARBA" id="ARBA00022777"/>
    </source>
</evidence>
<dbReference type="InterPro" id="IPR005467">
    <property type="entry name" value="His_kinase_dom"/>
</dbReference>
<dbReference type="Pfam" id="PF00989">
    <property type="entry name" value="PAS"/>
    <property type="match status" value="1"/>
</dbReference>
<dbReference type="InterPro" id="IPR013767">
    <property type="entry name" value="PAS_fold"/>
</dbReference>
<keyword evidence="5" id="KW-0547">Nucleotide-binding</keyword>
<protein>
    <recommendedName>
        <fullName evidence="2">histidine kinase</fullName>
        <ecNumber evidence="2">2.7.13.3</ecNumber>
    </recommendedName>
</protein>
<dbReference type="InterPro" id="IPR003661">
    <property type="entry name" value="HisK_dim/P_dom"/>
</dbReference>
<dbReference type="PROSITE" id="PS50112">
    <property type="entry name" value="PAS"/>
    <property type="match status" value="1"/>
</dbReference>
<evidence type="ECO:0000256" key="8">
    <source>
        <dbReference type="ARBA" id="ARBA00023012"/>
    </source>
</evidence>
<organism evidence="11 12">
    <name type="scientific">Clostridium aciditolerans</name>
    <dbReference type="NCBI Taxonomy" id="339861"/>
    <lineage>
        <taxon>Bacteria</taxon>
        <taxon>Bacillati</taxon>
        <taxon>Bacillota</taxon>
        <taxon>Clostridia</taxon>
        <taxon>Eubacteriales</taxon>
        <taxon>Clostridiaceae</taxon>
        <taxon>Clostridium</taxon>
    </lineage>
</organism>
<evidence type="ECO:0000259" key="9">
    <source>
        <dbReference type="PROSITE" id="PS50109"/>
    </source>
</evidence>
<dbReference type="PROSITE" id="PS50109">
    <property type="entry name" value="HIS_KIN"/>
    <property type="match status" value="1"/>
</dbReference>
<evidence type="ECO:0000256" key="3">
    <source>
        <dbReference type="ARBA" id="ARBA00022553"/>
    </source>
</evidence>
<keyword evidence="4" id="KW-0808">Transferase</keyword>
<evidence type="ECO:0000256" key="5">
    <source>
        <dbReference type="ARBA" id="ARBA00022741"/>
    </source>
</evidence>
<dbReference type="CDD" id="cd00082">
    <property type="entry name" value="HisKA"/>
    <property type="match status" value="1"/>
</dbReference>
<dbReference type="EMBL" id="JAEEGB010000001">
    <property type="protein sequence ID" value="MBI6871180.1"/>
    <property type="molecule type" value="Genomic_DNA"/>
</dbReference>
<keyword evidence="8" id="KW-0902">Two-component regulatory system</keyword>
<sequence length="657" mass="75397">MKNNSISYPSNMLENIIENIPVGIMVLNSNFDIILWNSVQESITSIHRKDIIGKNFFNEFSYLFNPIASRLKIIFSSKETIVLNRFPFYTDNTNLLIKYFNIKINVINNVDGFNGVMFSTEDCTKLENVEDKLYENKETVKAIFDSTAEGILVLDSTGKVVNYNKYIKNIMEIYDNPIDKNDILEFVINKVKNSEDIKYKIKQVFNTKRKFFTLIELKDGRIFESLSSPLIKNNTLIGRLYSFRDVTKQKLDEKLLRESENYYRKLIEFLPASILLHIDNKIVFANNATAKMLGLDSPTELIGKEIFDFISKDFHELTREKTNIVQAYKQFTPLIEEEFIKKDGSIINVQVVSGLFPYKGNIASLVVAQDISQNKKAAELQEKFKENTRLLREAREFDKIKTEFFANISHELRTPLNVILSALQILNPDSNISLTKEKSVTYLNTMKQNCFRLLRLVNNLIDITKIDSGYFEIHLSNHNIVSIVEDITLSVAKYTEHKSITLIFDTDIEEKLIACDPDKIERIILNLISNSVKFTEPGGEILVTVHDAVDNIVISVRDTGIGIPENKLSIIFERFRQVDKSLTRNHEGSGIGLSLVKSLVELHDGEIFVKSTYGQGTEFIVKLPAILTEDDDMSSKNVYTPKNYVERINIEFSDIYS</sequence>
<dbReference type="InterPro" id="IPR004358">
    <property type="entry name" value="Sig_transdc_His_kin-like_C"/>
</dbReference>
<dbReference type="GO" id="GO:0009927">
    <property type="term" value="F:histidine phosphotransfer kinase activity"/>
    <property type="evidence" value="ECO:0007669"/>
    <property type="project" value="TreeGrafter"/>
</dbReference>
<gene>
    <name evidence="11" type="ORF">I6U51_00485</name>
</gene>
<dbReference type="PANTHER" id="PTHR43047">
    <property type="entry name" value="TWO-COMPONENT HISTIDINE PROTEIN KINASE"/>
    <property type="match status" value="1"/>
</dbReference>
<dbReference type="GO" id="GO:0006355">
    <property type="term" value="P:regulation of DNA-templated transcription"/>
    <property type="evidence" value="ECO:0007669"/>
    <property type="project" value="InterPro"/>
</dbReference>
<evidence type="ECO:0000313" key="11">
    <source>
        <dbReference type="EMBL" id="MBI6871180.1"/>
    </source>
</evidence>
<dbReference type="InterPro" id="IPR036890">
    <property type="entry name" value="HATPase_C_sf"/>
</dbReference>
<dbReference type="CDD" id="cd16922">
    <property type="entry name" value="HATPase_EvgS-ArcB-TorS-like"/>
    <property type="match status" value="1"/>
</dbReference>
<dbReference type="EC" id="2.7.13.3" evidence="2"/>
<dbReference type="InterPro" id="IPR000014">
    <property type="entry name" value="PAS"/>
</dbReference>
<evidence type="ECO:0000256" key="4">
    <source>
        <dbReference type="ARBA" id="ARBA00022679"/>
    </source>
</evidence>
<dbReference type="PANTHER" id="PTHR43047:SF72">
    <property type="entry name" value="OSMOSENSING HISTIDINE PROTEIN KINASE SLN1"/>
    <property type="match status" value="1"/>
</dbReference>
<dbReference type="SUPFAM" id="SSF55874">
    <property type="entry name" value="ATPase domain of HSP90 chaperone/DNA topoisomerase II/histidine kinase"/>
    <property type="match status" value="1"/>
</dbReference>
<keyword evidence="12" id="KW-1185">Reference proteome</keyword>
<dbReference type="NCBIfam" id="TIGR00229">
    <property type="entry name" value="sensory_box"/>
    <property type="match status" value="1"/>
</dbReference>
<evidence type="ECO:0000256" key="7">
    <source>
        <dbReference type="ARBA" id="ARBA00022840"/>
    </source>
</evidence>
<dbReference type="CDD" id="cd00130">
    <property type="entry name" value="PAS"/>
    <property type="match status" value="1"/>
</dbReference>
<dbReference type="GO" id="GO:0000155">
    <property type="term" value="F:phosphorelay sensor kinase activity"/>
    <property type="evidence" value="ECO:0007669"/>
    <property type="project" value="InterPro"/>
</dbReference>
<dbReference type="Gene3D" id="3.30.565.10">
    <property type="entry name" value="Histidine kinase-like ATPase, C-terminal domain"/>
    <property type="match status" value="1"/>
</dbReference>
<evidence type="ECO:0000313" key="12">
    <source>
        <dbReference type="Proteomes" id="UP000622687"/>
    </source>
</evidence>
<feature type="domain" description="Histidine kinase" evidence="9">
    <location>
        <begin position="407"/>
        <end position="627"/>
    </location>
</feature>
<dbReference type="Pfam" id="PF13426">
    <property type="entry name" value="PAS_9"/>
    <property type="match status" value="1"/>
</dbReference>
<dbReference type="Proteomes" id="UP000622687">
    <property type="component" value="Unassembled WGS sequence"/>
</dbReference>
<dbReference type="FunFam" id="3.30.565.10:FF:000037">
    <property type="entry name" value="Hybrid sensor histidine kinase/response regulator"/>
    <property type="match status" value="1"/>
</dbReference>
<dbReference type="SUPFAM" id="SSF55785">
    <property type="entry name" value="PYP-like sensor domain (PAS domain)"/>
    <property type="match status" value="3"/>
</dbReference>
<keyword evidence="7" id="KW-0067">ATP-binding</keyword>
<dbReference type="GO" id="GO:0005524">
    <property type="term" value="F:ATP binding"/>
    <property type="evidence" value="ECO:0007669"/>
    <property type="project" value="UniProtKB-KW"/>
</dbReference>
<evidence type="ECO:0000259" key="10">
    <source>
        <dbReference type="PROSITE" id="PS50112"/>
    </source>
</evidence>
<dbReference type="InterPro" id="IPR036097">
    <property type="entry name" value="HisK_dim/P_sf"/>
</dbReference>
<dbReference type="PRINTS" id="PR00344">
    <property type="entry name" value="BCTRLSENSOR"/>
</dbReference>
<dbReference type="AlphaFoldDB" id="A0A934HVN5"/>
<dbReference type="Gene3D" id="1.10.287.130">
    <property type="match status" value="1"/>
</dbReference>
<reference evidence="11" key="1">
    <citation type="submission" date="2020-12" db="EMBL/GenBank/DDBJ databases">
        <title>Clostridium thailandense sp. nov., a novel acetogenic bacterium isolated from peat land soil in Thailand.</title>
        <authorList>
            <person name="Chaikitkaew S."/>
            <person name="Birkeland N.K."/>
        </authorList>
    </citation>
    <scope>NUCLEOTIDE SEQUENCE</scope>
    <source>
        <strain evidence="11">DSM 17425</strain>
    </source>
</reference>
<comment type="caution">
    <text evidence="11">The sequence shown here is derived from an EMBL/GenBank/DDBJ whole genome shotgun (WGS) entry which is preliminary data.</text>
</comment>
<dbReference type="RefSeq" id="WP_211140640.1">
    <property type="nucleotide sequence ID" value="NZ_JAEEGB010000001.1"/>
</dbReference>
<evidence type="ECO:0000256" key="1">
    <source>
        <dbReference type="ARBA" id="ARBA00000085"/>
    </source>
</evidence>
<comment type="catalytic activity">
    <reaction evidence="1">
        <text>ATP + protein L-histidine = ADP + protein N-phospho-L-histidine.</text>
        <dbReference type="EC" id="2.7.13.3"/>
    </reaction>
</comment>
<keyword evidence="3" id="KW-0597">Phosphoprotein</keyword>
<keyword evidence="6" id="KW-0418">Kinase</keyword>
<evidence type="ECO:0000256" key="2">
    <source>
        <dbReference type="ARBA" id="ARBA00012438"/>
    </source>
</evidence>
<dbReference type="Gene3D" id="3.30.450.20">
    <property type="entry name" value="PAS domain"/>
    <property type="match status" value="3"/>
</dbReference>
<dbReference type="GO" id="GO:0005886">
    <property type="term" value="C:plasma membrane"/>
    <property type="evidence" value="ECO:0007669"/>
    <property type="project" value="TreeGrafter"/>
</dbReference>
<dbReference type="Pfam" id="PF02518">
    <property type="entry name" value="HATPase_c"/>
    <property type="match status" value="1"/>
</dbReference>